<organism evidence="6 7">
    <name type="scientific">Sphingomonas sediminicola</name>
    <dbReference type="NCBI Taxonomy" id="386874"/>
    <lineage>
        <taxon>Bacteria</taxon>
        <taxon>Pseudomonadati</taxon>
        <taxon>Pseudomonadota</taxon>
        <taxon>Alphaproteobacteria</taxon>
        <taxon>Sphingomonadales</taxon>
        <taxon>Sphingomonadaceae</taxon>
        <taxon>Sphingomonas</taxon>
    </lineage>
</organism>
<evidence type="ECO:0000313" key="7">
    <source>
        <dbReference type="Proteomes" id="UP000516105"/>
    </source>
</evidence>
<dbReference type="InterPro" id="IPR012373">
    <property type="entry name" value="Ferrdict_sens_TM"/>
</dbReference>
<evidence type="ECO:0000313" key="6">
    <source>
        <dbReference type="EMBL" id="QNP44895.1"/>
    </source>
</evidence>
<dbReference type="SUPFAM" id="SSF56935">
    <property type="entry name" value="Porins"/>
    <property type="match status" value="1"/>
</dbReference>
<evidence type="ECO:0000259" key="5">
    <source>
        <dbReference type="SMART" id="SM00965"/>
    </source>
</evidence>
<evidence type="ECO:0000256" key="3">
    <source>
        <dbReference type="ARBA" id="ARBA00023237"/>
    </source>
</evidence>
<keyword evidence="3" id="KW-0998">Cell outer membrane</keyword>
<name>A0ABX6T7B2_9SPHN</name>
<gene>
    <name evidence="6" type="ORF">H9L14_09080</name>
</gene>
<reference evidence="6 7" key="1">
    <citation type="submission" date="2020-08" db="EMBL/GenBank/DDBJ databases">
        <title>Genome sequence of Sphingomonas sediminicola KACC 15039T.</title>
        <authorList>
            <person name="Hyun D.-W."/>
            <person name="Bae J.-W."/>
        </authorList>
    </citation>
    <scope>NUCLEOTIDE SEQUENCE [LARGE SCALE GENOMIC DNA]</scope>
    <source>
        <strain evidence="6 7">KACC 15039</strain>
    </source>
</reference>
<dbReference type="Gene3D" id="2.60.120.1440">
    <property type="match status" value="1"/>
</dbReference>
<dbReference type="Gene3D" id="2.170.130.10">
    <property type="entry name" value="TonB-dependent receptor, plug domain"/>
    <property type="match status" value="1"/>
</dbReference>
<dbReference type="InterPro" id="IPR037066">
    <property type="entry name" value="Plug_dom_sf"/>
</dbReference>
<dbReference type="PANTHER" id="PTHR30273">
    <property type="entry name" value="PERIPLASMIC SIGNAL SENSOR AND SIGMA FACTOR ACTIVATOR FECR-RELATED"/>
    <property type="match status" value="1"/>
</dbReference>
<evidence type="ECO:0000256" key="4">
    <source>
        <dbReference type="SAM" id="MobiDB-lite"/>
    </source>
</evidence>
<dbReference type="SMART" id="SM00965">
    <property type="entry name" value="STN"/>
    <property type="match status" value="1"/>
</dbReference>
<dbReference type="Pfam" id="PF16220">
    <property type="entry name" value="DUF4880"/>
    <property type="match status" value="1"/>
</dbReference>
<proteinExistence type="predicted"/>
<dbReference type="EMBL" id="CP060782">
    <property type="protein sequence ID" value="QNP44895.1"/>
    <property type="molecule type" value="Genomic_DNA"/>
</dbReference>
<dbReference type="Pfam" id="PF04773">
    <property type="entry name" value="FecR"/>
    <property type="match status" value="1"/>
</dbReference>
<feature type="compositionally biased region" description="Basic and acidic residues" evidence="4">
    <location>
        <begin position="522"/>
        <end position="536"/>
    </location>
</feature>
<dbReference type="Proteomes" id="UP000516105">
    <property type="component" value="Chromosome"/>
</dbReference>
<feature type="domain" description="Secretin/TonB short N-terminal" evidence="5">
    <location>
        <begin position="348"/>
        <end position="398"/>
    </location>
</feature>
<keyword evidence="1" id="KW-0813">Transport</keyword>
<evidence type="ECO:0000256" key="1">
    <source>
        <dbReference type="ARBA" id="ARBA00022448"/>
    </source>
</evidence>
<dbReference type="InterPro" id="IPR011662">
    <property type="entry name" value="Secretin/TonB_short_N"/>
</dbReference>
<evidence type="ECO:0000256" key="2">
    <source>
        <dbReference type="ARBA" id="ARBA00023136"/>
    </source>
</evidence>
<dbReference type="PANTHER" id="PTHR30273:SF2">
    <property type="entry name" value="PROTEIN FECR"/>
    <property type="match status" value="1"/>
</dbReference>
<keyword evidence="7" id="KW-1185">Reference proteome</keyword>
<sequence>MSIDRIYEEAAGWLVRQQDDAMDWQGFTLWLEADPRHRAAYDDLALLDADLDTFAQRFEVNRTVPAPVAANDAEPVRWKRWAGVGGGALAAGLALALVLQPATSDIRAQDYRSAPGKSAQVALADGGHVVLAPDSHLRVRGGDITIEGTGYFDVPHRPGRTLTVNAGDFQVTDIGTRFSVANEVEGVSVEVEEGALSVSSQRLGSPIALHAGHGLHADRSSATVQLVSVEPQRIATWRNGKLQFDEVPLALVARDISRYSGRKVTVDRAIAGQPFSGVIAIDQGEALNRPSPRSCRSTSRGWTALLAFGLVASQFTLASPVYAATQSINIPAGPLSQSIRRLADQADVSIGFAGKLPGIAARTVRGASSPADALRQMLKGSGYHAVPTGPSSFRIERLPRAAHAASTPSTPIEEPSPDIVVTALKRPQLLTTLPGTVSVIFADNLRSAAGLAGSDAIGRQLPSLTTSSLGPGLNRLFLRGIGTGHSMASTREAWPSCSTKPGSTMTPQTPTGHSSTLTGSRSSKDRRVRFTERERSAGSSSFRRRPLIWDIRSLAFRRLERLWRAAVSRTRNR</sequence>
<dbReference type="Gene3D" id="3.55.50.30">
    <property type="match status" value="1"/>
</dbReference>
<dbReference type="InterPro" id="IPR006860">
    <property type="entry name" value="FecR"/>
</dbReference>
<feature type="region of interest" description="Disordered" evidence="4">
    <location>
        <begin position="489"/>
        <end position="537"/>
    </location>
</feature>
<protein>
    <submittedName>
        <fullName evidence="6">FecR domain-containing protein</fullName>
    </submittedName>
</protein>
<keyword evidence="2" id="KW-0472">Membrane</keyword>
<feature type="compositionally biased region" description="Polar residues" evidence="4">
    <location>
        <begin position="496"/>
        <end position="521"/>
    </location>
</feature>
<accession>A0ABX6T7B2</accession>
<dbReference type="InterPro" id="IPR032623">
    <property type="entry name" value="FecR_N"/>
</dbReference>